<proteinExistence type="predicted"/>
<feature type="domain" description="DUF5018" evidence="2">
    <location>
        <begin position="11"/>
        <end position="356"/>
    </location>
</feature>
<dbReference type="Gene3D" id="2.60.40.2340">
    <property type="match status" value="1"/>
</dbReference>
<dbReference type="EMBL" id="CP027231">
    <property type="protein sequence ID" value="AVM54005.1"/>
    <property type="molecule type" value="Genomic_DNA"/>
</dbReference>
<evidence type="ECO:0000259" key="2">
    <source>
        <dbReference type="Pfam" id="PF16410"/>
    </source>
</evidence>
<evidence type="ECO:0000256" key="1">
    <source>
        <dbReference type="SAM" id="SignalP"/>
    </source>
</evidence>
<accession>A0ABM6TBJ4</accession>
<dbReference type="Proteomes" id="UP000238304">
    <property type="component" value="Chromosome"/>
</dbReference>
<feature type="signal peptide" evidence="1">
    <location>
        <begin position="1"/>
        <end position="22"/>
    </location>
</feature>
<organism evidence="3 4">
    <name type="scientific">Bacteroides zoogleoformans</name>
    <dbReference type="NCBI Taxonomy" id="28119"/>
    <lineage>
        <taxon>Bacteria</taxon>
        <taxon>Pseudomonadati</taxon>
        <taxon>Bacteroidota</taxon>
        <taxon>Bacteroidia</taxon>
        <taxon>Bacteroidales</taxon>
        <taxon>Bacteroidaceae</taxon>
        <taxon>Bacteroides</taxon>
    </lineage>
</organism>
<dbReference type="RefSeq" id="WP_106043198.1">
    <property type="nucleotide sequence ID" value="NZ_CALHZC010000023.1"/>
</dbReference>
<feature type="chain" id="PRO_5045900511" evidence="1">
    <location>
        <begin position="23"/>
        <end position="557"/>
    </location>
</feature>
<name>A0ABM6TBJ4_9BACE</name>
<sequence length="557" mass="60195">MKNKILSAISLIVLILSIGACQSPEELDPATVGRSGINNLIASFADDDSDENSFESEINHDTRVITVVFPYNYPRLSDNVLQVSALKKMRVRAYVDNNVYVTPSLLYMDMTHENTITVKGLKGSADYKVVPEIRKSNACAITKFELPSVGLSGIINEEAKKISLVAFENIGEVLAEVTLSHGATISPNPMVVPLNYDENVQLTVTAQNGTTKAVYTVTKEIPEKLAAGMRASSAKLLWARKLTDIGITSKHLTTGIAVTDDYVVLNERGNAQAIYVNAKTGENAGSINISQFAGNLTNFYVTADDANNILFTNLTPGGGAAFTVWRVKGVNGTPEKYIEFPVTSAMGRKLSVIGSLDGDAIITAPYYGTSGQFARWQVVGGSLKSQTPDLVIAKGLGSWGFNADVIYSNPSDPASDYFASYYSTPRGLSWFDGATNEIKSTGREISPNWIQNAVDYAVFNKVAYVLSNSVNSFTWGKDDTIYLFDIAGGTLGNEPLDFGDNGLKIFGNYGGNALGVQNANGTGDVALRVSPDGYYLYIYFMFTNGYLGCIRCDCMDM</sequence>
<dbReference type="InterPro" id="IPR032186">
    <property type="entry name" value="DUF5018"/>
</dbReference>
<evidence type="ECO:0000313" key="4">
    <source>
        <dbReference type="Proteomes" id="UP000238304"/>
    </source>
</evidence>
<evidence type="ECO:0000313" key="3">
    <source>
        <dbReference type="EMBL" id="AVM54005.1"/>
    </source>
</evidence>
<keyword evidence="4" id="KW-1185">Reference proteome</keyword>
<reference evidence="3 4" key="1">
    <citation type="submission" date="2018-02" db="EMBL/GenBank/DDBJ databases">
        <authorList>
            <person name="Holder M.E."/>
            <person name="Ajami N.J."/>
            <person name="Petrosino J.F."/>
        </authorList>
    </citation>
    <scope>NUCLEOTIDE SEQUENCE [LARGE SCALE GENOMIC DNA]</scope>
    <source>
        <strain evidence="3 4">ATCC 33285</strain>
    </source>
</reference>
<dbReference type="PROSITE" id="PS51257">
    <property type="entry name" value="PROKAR_LIPOPROTEIN"/>
    <property type="match status" value="1"/>
</dbReference>
<protein>
    <submittedName>
        <fullName evidence="3">DUF5018 domain-containing protein</fullName>
    </submittedName>
</protein>
<gene>
    <name evidence="3" type="ORF">C4H11_06725</name>
</gene>
<keyword evidence="1" id="KW-0732">Signal</keyword>
<dbReference type="Pfam" id="PF16410">
    <property type="entry name" value="DUF5018"/>
    <property type="match status" value="1"/>
</dbReference>